<dbReference type="EMBL" id="JAVRRG010000078">
    <property type="protein sequence ID" value="KAK5089412.1"/>
    <property type="molecule type" value="Genomic_DNA"/>
</dbReference>
<proteinExistence type="predicted"/>
<dbReference type="PANTHER" id="PTHR31047:SF0">
    <property type="entry name" value="MEIOTICALLY UP-REGULATED GENE 157 PROTEIN"/>
    <property type="match status" value="1"/>
</dbReference>
<dbReference type="InterPro" id="IPR008928">
    <property type="entry name" value="6-hairpin_glycosidase_sf"/>
</dbReference>
<dbReference type="SUPFAM" id="SSF48208">
    <property type="entry name" value="Six-hairpin glycosidases"/>
    <property type="match status" value="1"/>
</dbReference>
<feature type="chain" id="PRO_5045357531" evidence="1">
    <location>
        <begin position="22"/>
        <end position="579"/>
    </location>
</feature>
<dbReference type="PIRSF" id="PIRSF028846">
    <property type="entry name" value="UCP028846"/>
    <property type="match status" value="1"/>
</dbReference>
<evidence type="ECO:0000313" key="2">
    <source>
        <dbReference type="EMBL" id="KAK5089412.1"/>
    </source>
</evidence>
<accession>A0ABR0K6Z5</accession>
<dbReference type="InterPro" id="IPR008313">
    <property type="entry name" value="GH125"/>
</dbReference>
<dbReference type="PANTHER" id="PTHR31047">
    <property type="entry name" value="MEIOTICALLY UP-REGULATED GENE 157 PROTEIN"/>
    <property type="match status" value="1"/>
</dbReference>
<dbReference type="Proteomes" id="UP001345013">
    <property type="component" value="Unassembled WGS sequence"/>
</dbReference>
<gene>
    <name evidence="2" type="ORF">LTR24_006228</name>
</gene>
<sequence length="579" mass="64172">MRLDLYASILALPACLRLACAEQYELDDAIYDSGLHGPGTDQEVLGVPCPDYTRYATARHRPYSDGPLELPFQRPHKSCRKFTSPEVEQVIRDLYPRMKDRDLAHIFQNAFPNTLDTTVLWHVDGETTHAGPSKYFRYRDNAEWKGAQSFIVTGDINAEWLRDSTNQLAQYQLLAKTALDISNLIKGAIATQAEFVIENPYCNAFQPPNPSGLDPSNNGQQDIVHPQYEPSNVFECKYELDSLANFLSLGNQYHAATGSTKFLTNRWFLALRTIIAVLQAQSQPTFDADHKFRVNEYLFSRQTTAGTETLNLGGLGNPLGPGTGLIRSAFRPSDDAAIFPFLIPSNAMMSVELNRTASLLRAFTTTTADKADIENLHIYIKILESHSTSIRNGILNHAVVNHPTFGQVLAYETDGYNSHLLMDDANVPSLLSLPLLGFLDKSEALYQNTRAMILSPHGNPYFLSGPAFTGIGGPHIGLRNAWPMSVLIQAMTSDDDNEILSCLERVKNVSVFGLINESVDVRVGVDRRSAQGMTRPWFAWANSVLAQCVLWLAQERPHLVFEGGAVAEKYVVGKGFVGA</sequence>
<protein>
    <submittedName>
        <fullName evidence="2">Uncharacterized protein</fullName>
    </submittedName>
</protein>
<keyword evidence="3" id="KW-1185">Reference proteome</keyword>
<dbReference type="SMART" id="SM01149">
    <property type="entry name" value="DUF1237"/>
    <property type="match status" value="1"/>
</dbReference>
<reference evidence="2 3" key="1">
    <citation type="submission" date="2023-08" db="EMBL/GenBank/DDBJ databases">
        <title>Black Yeasts Isolated from many extreme environments.</title>
        <authorList>
            <person name="Coleine C."/>
            <person name="Stajich J.E."/>
            <person name="Selbmann L."/>
        </authorList>
    </citation>
    <scope>NUCLEOTIDE SEQUENCE [LARGE SCALE GENOMIC DNA]</scope>
    <source>
        <strain evidence="2 3">CCFEE 5885</strain>
    </source>
</reference>
<dbReference type="InterPro" id="IPR012341">
    <property type="entry name" value="6hp_glycosidase-like_sf"/>
</dbReference>
<organism evidence="2 3">
    <name type="scientific">Lithohypha guttulata</name>
    <dbReference type="NCBI Taxonomy" id="1690604"/>
    <lineage>
        <taxon>Eukaryota</taxon>
        <taxon>Fungi</taxon>
        <taxon>Dikarya</taxon>
        <taxon>Ascomycota</taxon>
        <taxon>Pezizomycotina</taxon>
        <taxon>Eurotiomycetes</taxon>
        <taxon>Chaetothyriomycetidae</taxon>
        <taxon>Chaetothyriales</taxon>
        <taxon>Trichomeriaceae</taxon>
        <taxon>Lithohypha</taxon>
    </lineage>
</organism>
<name>A0ABR0K6Z5_9EURO</name>
<dbReference type="Pfam" id="PF06824">
    <property type="entry name" value="Glyco_hydro_125"/>
    <property type="match status" value="1"/>
</dbReference>
<comment type="caution">
    <text evidence="2">The sequence shown here is derived from an EMBL/GenBank/DDBJ whole genome shotgun (WGS) entry which is preliminary data.</text>
</comment>
<dbReference type="Gene3D" id="1.50.10.10">
    <property type="match status" value="1"/>
</dbReference>
<keyword evidence="1" id="KW-0732">Signal</keyword>
<feature type="signal peptide" evidence="1">
    <location>
        <begin position="1"/>
        <end position="21"/>
    </location>
</feature>
<evidence type="ECO:0000313" key="3">
    <source>
        <dbReference type="Proteomes" id="UP001345013"/>
    </source>
</evidence>
<evidence type="ECO:0000256" key="1">
    <source>
        <dbReference type="SAM" id="SignalP"/>
    </source>
</evidence>